<evidence type="ECO:0000256" key="5">
    <source>
        <dbReference type="ARBA" id="ARBA00022840"/>
    </source>
</evidence>
<evidence type="ECO:0000256" key="3">
    <source>
        <dbReference type="ARBA" id="ARBA00022475"/>
    </source>
</evidence>
<accession>A0ABV8NY25</accession>
<comment type="caution">
    <text evidence="8">The sequence shown here is derived from an EMBL/GenBank/DDBJ whole genome shotgun (WGS) entry which is preliminary data.</text>
</comment>
<dbReference type="RefSeq" id="WP_217963989.1">
    <property type="nucleotide sequence ID" value="NZ_JAHTBN010000003.1"/>
</dbReference>
<keyword evidence="5 8" id="KW-0067">ATP-binding</keyword>
<evidence type="ECO:0000256" key="2">
    <source>
        <dbReference type="ARBA" id="ARBA00022448"/>
    </source>
</evidence>
<dbReference type="PANTHER" id="PTHR43820:SF4">
    <property type="entry name" value="HIGH-AFFINITY BRANCHED-CHAIN AMINO ACID TRANSPORT ATP-BINDING PROTEIN LIVF"/>
    <property type="match status" value="1"/>
</dbReference>
<dbReference type="InterPro" id="IPR052156">
    <property type="entry name" value="BCAA_Transport_ATP-bd_LivF"/>
</dbReference>
<dbReference type="PROSITE" id="PS00211">
    <property type="entry name" value="ABC_TRANSPORTER_1"/>
    <property type="match status" value="1"/>
</dbReference>
<evidence type="ECO:0000256" key="1">
    <source>
        <dbReference type="ARBA" id="ARBA00005417"/>
    </source>
</evidence>
<feature type="domain" description="ABC transporter" evidence="7">
    <location>
        <begin position="8"/>
        <end position="238"/>
    </location>
</feature>
<dbReference type="Pfam" id="PF00005">
    <property type="entry name" value="ABC_tran"/>
    <property type="match status" value="1"/>
</dbReference>
<name>A0ABV8NY25_9BURK</name>
<evidence type="ECO:0000259" key="7">
    <source>
        <dbReference type="PROSITE" id="PS50893"/>
    </source>
</evidence>
<dbReference type="PROSITE" id="PS50893">
    <property type="entry name" value="ABC_TRANSPORTER_2"/>
    <property type="match status" value="1"/>
</dbReference>
<reference evidence="9" key="1">
    <citation type="journal article" date="2019" name="Int. J. Syst. Evol. Microbiol.">
        <title>The Global Catalogue of Microorganisms (GCM) 10K type strain sequencing project: providing services to taxonomists for standard genome sequencing and annotation.</title>
        <authorList>
            <consortium name="The Broad Institute Genomics Platform"/>
            <consortium name="The Broad Institute Genome Sequencing Center for Infectious Disease"/>
            <person name="Wu L."/>
            <person name="Ma J."/>
        </authorList>
    </citation>
    <scope>NUCLEOTIDE SEQUENCE [LARGE SCALE GENOMIC DNA]</scope>
    <source>
        <strain evidence="9">LMG 24813</strain>
    </source>
</reference>
<evidence type="ECO:0000313" key="8">
    <source>
        <dbReference type="EMBL" id="MFC4200791.1"/>
    </source>
</evidence>
<dbReference type="Proteomes" id="UP001595848">
    <property type="component" value="Unassembled WGS sequence"/>
</dbReference>
<keyword evidence="4" id="KW-0547">Nucleotide-binding</keyword>
<dbReference type="InterPro" id="IPR003439">
    <property type="entry name" value="ABC_transporter-like_ATP-bd"/>
</dbReference>
<evidence type="ECO:0000256" key="6">
    <source>
        <dbReference type="ARBA" id="ARBA00022970"/>
    </source>
</evidence>
<keyword evidence="2" id="KW-0813">Transport</keyword>
<sequence length="238" mass="25789">MGSHEPLLSLRHIAALRSGAAVIHDVSMDVHEGEVVALLGANGAGKTTLLDLISGFIAPSSGSLYMRGESLAGLAPYQTFRRGVVQVSQSRDLFPELSVRDNLELGATTRKDDWSADWRQVLDYFPRLEERLSQPAGTLSGGEQQMVAIGRALMGRPRILLLDEPSAGLAPRFVDEIRHIMLALKERGATMLIVEQNIGLALAAADRYHIMRGGRLVHSGDKALLGPDHAALVSSYYL</sequence>
<comment type="similarity">
    <text evidence="1">Belongs to the ABC transporter superfamily.</text>
</comment>
<keyword evidence="6" id="KW-0029">Amino-acid transport</keyword>
<organism evidence="8 9">
    <name type="scientific">Candidimonas humi</name>
    <dbReference type="NCBI Taxonomy" id="683355"/>
    <lineage>
        <taxon>Bacteria</taxon>
        <taxon>Pseudomonadati</taxon>
        <taxon>Pseudomonadota</taxon>
        <taxon>Betaproteobacteria</taxon>
        <taxon>Burkholderiales</taxon>
        <taxon>Alcaligenaceae</taxon>
        <taxon>Candidimonas</taxon>
    </lineage>
</organism>
<protein>
    <submittedName>
        <fullName evidence="8">ABC transporter ATP-binding protein</fullName>
    </submittedName>
</protein>
<dbReference type="InterPro" id="IPR017871">
    <property type="entry name" value="ABC_transporter-like_CS"/>
</dbReference>
<dbReference type="GO" id="GO:0005524">
    <property type="term" value="F:ATP binding"/>
    <property type="evidence" value="ECO:0007669"/>
    <property type="project" value="UniProtKB-KW"/>
</dbReference>
<dbReference type="PANTHER" id="PTHR43820">
    <property type="entry name" value="HIGH-AFFINITY BRANCHED-CHAIN AMINO ACID TRANSPORT ATP-BINDING PROTEIN LIVF"/>
    <property type="match status" value="1"/>
</dbReference>
<dbReference type="InterPro" id="IPR003593">
    <property type="entry name" value="AAA+_ATPase"/>
</dbReference>
<gene>
    <name evidence="8" type="ORF">ACFOY1_07480</name>
</gene>
<keyword evidence="3" id="KW-0472">Membrane</keyword>
<keyword evidence="9" id="KW-1185">Reference proteome</keyword>
<evidence type="ECO:0000256" key="4">
    <source>
        <dbReference type="ARBA" id="ARBA00022741"/>
    </source>
</evidence>
<dbReference type="SMART" id="SM00382">
    <property type="entry name" value="AAA"/>
    <property type="match status" value="1"/>
</dbReference>
<dbReference type="CDD" id="cd03224">
    <property type="entry name" value="ABC_TM1139_LivF_branched"/>
    <property type="match status" value="1"/>
</dbReference>
<proteinExistence type="inferred from homology"/>
<keyword evidence="3" id="KW-1003">Cell membrane</keyword>
<evidence type="ECO:0000313" key="9">
    <source>
        <dbReference type="Proteomes" id="UP001595848"/>
    </source>
</evidence>
<dbReference type="EMBL" id="JBHSBV010000002">
    <property type="protein sequence ID" value="MFC4200791.1"/>
    <property type="molecule type" value="Genomic_DNA"/>
</dbReference>